<keyword evidence="2" id="KW-1185">Reference proteome</keyword>
<protein>
    <submittedName>
        <fullName evidence="1">Uncharacterized protein</fullName>
    </submittedName>
</protein>
<evidence type="ECO:0000313" key="1">
    <source>
        <dbReference type="EMBL" id="AKQ63247.1"/>
    </source>
</evidence>
<reference evidence="1 2" key="1">
    <citation type="journal article" date="2016" name="PLoS ONE">
        <title>Complete Genome Sequence and Comparative Genomics of a Novel Myxobacterium Myxococcus hansupus.</title>
        <authorList>
            <person name="Sharma G."/>
            <person name="Narwani T."/>
            <person name="Subramanian S."/>
        </authorList>
    </citation>
    <scope>NUCLEOTIDE SEQUENCE [LARGE SCALE GENOMIC DNA]</scope>
    <source>
        <strain evidence="2">mixupus</strain>
    </source>
</reference>
<dbReference type="AlphaFoldDB" id="A0A0H4X5V1"/>
<dbReference type="KEGG" id="mym:A176_000159"/>
<evidence type="ECO:0000313" key="2">
    <source>
        <dbReference type="Proteomes" id="UP000009026"/>
    </source>
</evidence>
<proteinExistence type="predicted"/>
<dbReference type="OrthoDB" id="4021042at2"/>
<dbReference type="EMBL" id="CP012109">
    <property type="protein sequence ID" value="AKQ63247.1"/>
    <property type="molecule type" value="Genomic_DNA"/>
</dbReference>
<dbReference type="RefSeq" id="WP_002640724.1">
    <property type="nucleotide sequence ID" value="NZ_CP012109.1"/>
</dbReference>
<dbReference type="Proteomes" id="UP000009026">
    <property type="component" value="Chromosome"/>
</dbReference>
<dbReference type="eggNOG" id="COG2755">
    <property type="taxonomic scope" value="Bacteria"/>
</dbReference>
<gene>
    <name evidence="1" type="ORF">A176_000159</name>
</gene>
<dbReference type="PATRIC" id="fig|1297742.4.peg.165"/>
<dbReference type="PROSITE" id="PS51257">
    <property type="entry name" value="PROKAR_LIPOPROTEIN"/>
    <property type="match status" value="1"/>
</dbReference>
<organism evidence="1 2">
    <name type="scientific">Pseudomyxococcus hansupus</name>
    <dbReference type="NCBI Taxonomy" id="1297742"/>
    <lineage>
        <taxon>Bacteria</taxon>
        <taxon>Pseudomonadati</taxon>
        <taxon>Myxococcota</taxon>
        <taxon>Myxococcia</taxon>
        <taxon>Myxococcales</taxon>
        <taxon>Cystobacterineae</taxon>
        <taxon>Myxococcaceae</taxon>
        <taxon>Pseudomyxococcus</taxon>
    </lineage>
</organism>
<name>A0A0H4X5V1_9BACT</name>
<sequence>MPHTLSRATLLVPLLFAACGGDELPAPESPATEVHALASVGAPLSDLRTGTYKGFTGGLYPQGRNSMPAPHATAGQLQAAAIKPLNVNGQPSARGKYVLLSIGMSNTTQEFCSASGAAPCDAWTFAGQAAADASVNHSTLVIANGARGGQDSQTWDSPNDPNYERVRTDVLEAQGLSEKQVQVLWIKSANIRPSLSLPNTHADAYQLKAFLGDILRAARVRYPNLKQAFISSRTYAGYASVELNPEPYAYESGFAVKWLVEAQIRQKQNGTIDPHAGNLDYAQGIAPWVAWGPYFWADGLNPRSDGLRWERADFVSDGTHPSQSGETKVGGMLLDFFKSSPQTRCWFLAGQSCS</sequence>
<accession>A0A0H4X5V1</accession>